<evidence type="ECO:0000313" key="1">
    <source>
        <dbReference type="EMBL" id="MBA0608779.1"/>
    </source>
</evidence>
<dbReference type="EMBL" id="JABFAC010000003">
    <property type="protein sequence ID" value="MBA0608779.1"/>
    <property type="molecule type" value="Genomic_DNA"/>
</dbReference>
<name>A0A7J8R4L3_GOSDV</name>
<dbReference type="Proteomes" id="UP000593561">
    <property type="component" value="Unassembled WGS sequence"/>
</dbReference>
<proteinExistence type="predicted"/>
<gene>
    <name evidence="1" type="ORF">Godav_020962</name>
</gene>
<evidence type="ECO:0000313" key="2">
    <source>
        <dbReference type="Proteomes" id="UP000593561"/>
    </source>
</evidence>
<feature type="non-terminal residue" evidence="1">
    <location>
        <position position="29"/>
    </location>
</feature>
<organism evidence="1 2">
    <name type="scientific">Gossypium davidsonii</name>
    <name type="common">Davidson's cotton</name>
    <name type="synonym">Gossypium klotzschianum subsp. davidsonii</name>
    <dbReference type="NCBI Taxonomy" id="34287"/>
    <lineage>
        <taxon>Eukaryota</taxon>
        <taxon>Viridiplantae</taxon>
        <taxon>Streptophyta</taxon>
        <taxon>Embryophyta</taxon>
        <taxon>Tracheophyta</taxon>
        <taxon>Spermatophyta</taxon>
        <taxon>Magnoliopsida</taxon>
        <taxon>eudicotyledons</taxon>
        <taxon>Gunneridae</taxon>
        <taxon>Pentapetalae</taxon>
        <taxon>rosids</taxon>
        <taxon>malvids</taxon>
        <taxon>Malvales</taxon>
        <taxon>Malvaceae</taxon>
        <taxon>Malvoideae</taxon>
        <taxon>Gossypium</taxon>
    </lineage>
</organism>
<comment type="caution">
    <text evidence="1">The sequence shown here is derived from an EMBL/GenBank/DDBJ whole genome shotgun (WGS) entry which is preliminary data.</text>
</comment>
<protein>
    <submittedName>
        <fullName evidence="1">Uncharacterized protein</fullName>
    </submittedName>
</protein>
<reference evidence="1 2" key="1">
    <citation type="journal article" date="2019" name="Genome Biol. Evol.">
        <title>Insights into the evolution of the New World diploid cottons (Gossypium, subgenus Houzingenia) based on genome sequencing.</title>
        <authorList>
            <person name="Grover C.E."/>
            <person name="Arick M.A. 2nd"/>
            <person name="Thrash A."/>
            <person name="Conover J.L."/>
            <person name="Sanders W.S."/>
            <person name="Peterson D.G."/>
            <person name="Frelichowski J.E."/>
            <person name="Scheffler J.A."/>
            <person name="Scheffler B.E."/>
            <person name="Wendel J.F."/>
        </authorList>
    </citation>
    <scope>NUCLEOTIDE SEQUENCE [LARGE SCALE GENOMIC DNA]</scope>
    <source>
        <strain evidence="1">27</strain>
        <tissue evidence="1">Leaf</tissue>
    </source>
</reference>
<accession>A0A7J8R4L3</accession>
<sequence length="29" mass="3765">MVLQRKTQRWQYTNRLRCVYKCREKEMCL</sequence>
<dbReference type="AlphaFoldDB" id="A0A7J8R4L3"/>
<keyword evidence="2" id="KW-1185">Reference proteome</keyword>